<dbReference type="Pfam" id="PF02656">
    <property type="entry name" value="DUF202"/>
    <property type="match status" value="1"/>
</dbReference>
<organism evidence="7 8">
    <name type="scientific">Mycolicibacterium setense</name>
    <dbReference type="NCBI Taxonomy" id="431269"/>
    <lineage>
        <taxon>Bacteria</taxon>
        <taxon>Bacillati</taxon>
        <taxon>Actinomycetota</taxon>
        <taxon>Actinomycetes</taxon>
        <taxon>Mycobacteriales</taxon>
        <taxon>Mycobacteriaceae</taxon>
        <taxon>Mycolicibacterium</taxon>
    </lineage>
</organism>
<sequence>MTRQALEQDRGLQAERTALAWTRTALAIAASGALVLVRDGHLIGSPARIAVVAGATVLAAAVYVLGAHRRRQLLAHPRHCAATGRRYLPVIGTAVIIEGALVVTYLALPAGH</sequence>
<keyword evidence="3 5" id="KW-1133">Transmembrane helix</keyword>
<keyword evidence="8" id="KW-1185">Reference proteome</keyword>
<evidence type="ECO:0000256" key="1">
    <source>
        <dbReference type="ARBA" id="ARBA00004127"/>
    </source>
</evidence>
<evidence type="ECO:0000313" key="7">
    <source>
        <dbReference type="EMBL" id="KHO27697.1"/>
    </source>
</evidence>
<evidence type="ECO:0000256" key="5">
    <source>
        <dbReference type="SAM" id="Phobius"/>
    </source>
</evidence>
<proteinExistence type="predicted"/>
<feature type="transmembrane region" description="Helical" evidence="5">
    <location>
        <begin position="87"/>
        <end position="108"/>
    </location>
</feature>
<name>A0ABR4YZN0_9MYCO</name>
<dbReference type="InterPro" id="IPR003807">
    <property type="entry name" value="DUF202"/>
</dbReference>
<evidence type="ECO:0000256" key="4">
    <source>
        <dbReference type="ARBA" id="ARBA00023136"/>
    </source>
</evidence>
<evidence type="ECO:0000256" key="3">
    <source>
        <dbReference type="ARBA" id="ARBA00022989"/>
    </source>
</evidence>
<accession>A0ABR4YZN0</accession>
<gene>
    <name evidence="7" type="ORF">QQ44_04325</name>
</gene>
<comment type="caution">
    <text evidence="7">The sequence shown here is derived from an EMBL/GenBank/DDBJ whole genome shotgun (WGS) entry which is preliminary data.</text>
</comment>
<dbReference type="EMBL" id="JTLZ01000003">
    <property type="protein sequence ID" value="KHO27697.1"/>
    <property type="molecule type" value="Genomic_DNA"/>
</dbReference>
<feature type="domain" description="DUF202" evidence="6">
    <location>
        <begin position="9"/>
        <end position="72"/>
    </location>
</feature>
<dbReference type="Proteomes" id="UP000031004">
    <property type="component" value="Unassembled WGS sequence"/>
</dbReference>
<feature type="transmembrane region" description="Helical" evidence="5">
    <location>
        <begin position="49"/>
        <end position="66"/>
    </location>
</feature>
<keyword evidence="2 5" id="KW-0812">Transmembrane</keyword>
<reference evidence="7 8" key="1">
    <citation type="submission" date="2014-11" db="EMBL/GenBank/DDBJ databases">
        <title>Mycobacterium setense Manresensis Genome.</title>
        <authorList>
            <person name="Rech G."/>
            <person name="Sumoy L."/>
        </authorList>
    </citation>
    <scope>NUCLEOTIDE SEQUENCE [LARGE SCALE GENOMIC DNA]</scope>
    <source>
        <strain evidence="7 8">Manresensis</strain>
    </source>
</reference>
<feature type="transmembrane region" description="Helical" evidence="5">
    <location>
        <begin position="20"/>
        <end position="37"/>
    </location>
</feature>
<protein>
    <recommendedName>
        <fullName evidence="6">DUF202 domain-containing protein</fullName>
    </recommendedName>
</protein>
<evidence type="ECO:0000256" key="2">
    <source>
        <dbReference type="ARBA" id="ARBA00022692"/>
    </source>
</evidence>
<evidence type="ECO:0000313" key="8">
    <source>
        <dbReference type="Proteomes" id="UP000031004"/>
    </source>
</evidence>
<comment type="subcellular location">
    <subcellularLocation>
        <location evidence="1">Endomembrane system</location>
        <topology evidence="1">Multi-pass membrane protein</topology>
    </subcellularLocation>
</comment>
<dbReference type="RefSeq" id="WP_039315026.1">
    <property type="nucleotide sequence ID" value="NZ_JTLZ01000003.1"/>
</dbReference>
<keyword evidence="4 5" id="KW-0472">Membrane</keyword>
<evidence type="ECO:0000259" key="6">
    <source>
        <dbReference type="Pfam" id="PF02656"/>
    </source>
</evidence>